<gene>
    <name evidence="1" type="ORF">U5817_06730</name>
</gene>
<dbReference type="Proteomes" id="UP001626593">
    <property type="component" value="Chromosome"/>
</dbReference>
<evidence type="ECO:0000313" key="1">
    <source>
        <dbReference type="EMBL" id="WRL47735.1"/>
    </source>
</evidence>
<keyword evidence="2" id="KW-1185">Reference proteome</keyword>
<name>A0ABZ1AQK6_AROEV</name>
<sequence>MTTINETESHITASRASHMNHAPIYQLSPEATAADIGNHIDLQLGRVHSMLMALANVGEEELTEDQTKDCLYTCMDMVEEVKDLRRFASGKIR</sequence>
<dbReference type="RefSeq" id="WP_407280128.1">
    <property type="nucleotide sequence ID" value="NZ_CP141259.1"/>
</dbReference>
<reference evidence="1 2" key="1">
    <citation type="submission" date="2023-12" db="EMBL/GenBank/DDBJ databases">
        <title>A. evansii MAY27, complete genome.</title>
        <authorList>
            <person name="Wang Y."/>
        </authorList>
    </citation>
    <scope>NUCLEOTIDE SEQUENCE [LARGE SCALE GENOMIC DNA]</scope>
    <source>
        <strain evidence="1 2">MAY27</strain>
    </source>
</reference>
<accession>A0ABZ1AQK6</accession>
<evidence type="ECO:0000313" key="2">
    <source>
        <dbReference type="Proteomes" id="UP001626593"/>
    </source>
</evidence>
<protein>
    <submittedName>
        <fullName evidence="1">Uncharacterized protein</fullName>
    </submittedName>
</protein>
<organism evidence="1 2">
    <name type="scientific">Aromatoleum evansii</name>
    <name type="common">Azoarcus evansii</name>
    <dbReference type="NCBI Taxonomy" id="59406"/>
    <lineage>
        <taxon>Bacteria</taxon>
        <taxon>Pseudomonadati</taxon>
        <taxon>Pseudomonadota</taxon>
        <taxon>Betaproteobacteria</taxon>
        <taxon>Rhodocyclales</taxon>
        <taxon>Rhodocyclaceae</taxon>
        <taxon>Aromatoleum</taxon>
    </lineage>
</organism>
<dbReference type="EMBL" id="CP141259">
    <property type="protein sequence ID" value="WRL47735.1"/>
    <property type="molecule type" value="Genomic_DNA"/>
</dbReference>
<proteinExistence type="predicted"/>